<dbReference type="GO" id="GO:0008422">
    <property type="term" value="F:beta-glucosidase activity"/>
    <property type="evidence" value="ECO:0007669"/>
    <property type="project" value="UniProtKB-EC"/>
</dbReference>
<evidence type="ECO:0000256" key="12">
    <source>
        <dbReference type="ARBA" id="ARBA00041279"/>
    </source>
</evidence>
<keyword evidence="17" id="KW-1185">Reference proteome</keyword>
<evidence type="ECO:0000256" key="6">
    <source>
        <dbReference type="ARBA" id="ARBA00023001"/>
    </source>
</evidence>
<dbReference type="GO" id="GO:0008270">
    <property type="term" value="F:zinc ion binding"/>
    <property type="evidence" value="ECO:0007669"/>
    <property type="project" value="InterPro"/>
</dbReference>
<dbReference type="Pfam" id="PF00933">
    <property type="entry name" value="Glyco_hydro_3"/>
    <property type="match status" value="1"/>
</dbReference>
<dbReference type="AlphaFoldDB" id="A0A8J2MXD4"/>
<protein>
    <recommendedName>
        <fullName evidence="11">Probable beta-glucosidase I</fullName>
        <ecNumber evidence="4">3.2.1.21</ecNumber>
    </recommendedName>
    <alternativeName>
        <fullName evidence="12">Beta-D-glucoside glucohydrolase I</fullName>
    </alternativeName>
    <alternativeName>
        <fullName evidence="13">Cellobiase I</fullName>
    </alternativeName>
    <alternativeName>
        <fullName evidence="14">Gentiobiase I</fullName>
    </alternativeName>
</protein>
<evidence type="ECO:0000256" key="4">
    <source>
        <dbReference type="ARBA" id="ARBA00012744"/>
    </source>
</evidence>
<dbReference type="InterPro" id="IPR026891">
    <property type="entry name" value="Fn3-like"/>
</dbReference>
<dbReference type="EMBL" id="CAJRGZ010000015">
    <property type="protein sequence ID" value="CAG5150015.1"/>
    <property type="molecule type" value="Genomic_DNA"/>
</dbReference>
<keyword evidence="6" id="KW-0136">Cellulose degradation</keyword>
<evidence type="ECO:0000256" key="9">
    <source>
        <dbReference type="ARBA" id="ARBA00023295"/>
    </source>
</evidence>
<dbReference type="InterPro" id="IPR037524">
    <property type="entry name" value="PA14/GLEYA"/>
</dbReference>
<dbReference type="SMART" id="SM00758">
    <property type="entry name" value="PA14"/>
    <property type="match status" value="1"/>
</dbReference>
<evidence type="ECO:0000313" key="17">
    <source>
        <dbReference type="Proteomes" id="UP000676310"/>
    </source>
</evidence>
<dbReference type="Proteomes" id="UP000676310">
    <property type="component" value="Unassembled WGS sequence"/>
</dbReference>
<accession>A0A8J2MXD4</accession>
<dbReference type="Pfam" id="PF01915">
    <property type="entry name" value="Glyco_hydro_3_C"/>
    <property type="match status" value="1"/>
</dbReference>
<evidence type="ECO:0000256" key="1">
    <source>
        <dbReference type="ARBA" id="ARBA00000448"/>
    </source>
</evidence>
<name>A0A8J2MXD4_9PLEO</name>
<evidence type="ECO:0000256" key="13">
    <source>
        <dbReference type="ARBA" id="ARBA00041603"/>
    </source>
</evidence>
<evidence type="ECO:0000256" key="3">
    <source>
        <dbReference type="ARBA" id="ARBA00005336"/>
    </source>
</evidence>
<keyword evidence="7" id="KW-0325">Glycoprotein</keyword>
<dbReference type="EC" id="3.2.1.21" evidence="4"/>
<dbReference type="PANTHER" id="PTHR42715:SF27">
    <property type="entry name" value="BETA-GLUCOSIDASE-RELATED"/>
    <property type="match status" value="1"/>
</dbReference>
<dbReference type="Gene3D" id="3.40.50.1700">
    <property type="entry name" value="Glycoside hydrolase family 3 C-terminal domain"/>
    <property type="match status" value="1"/>
</dbReference>
<dbReference type="GO" id="GO:0003677">
    <property type="term" value="F:DNA binding"/>
    <property type="evidence" value="ECO:0007669"/>
    <property type="project" value="InterPro"/>
</dbReference>
<dbReference type="Pfam" id="PF07691">
    <property type="entry name" value="PA14"/>
    <property type="match status" value="1"/>
</dbReference>
<gene>
    <name evidence="16" type="ORF">ALTATR162_LOCUS2520</name>
</gene>
<dbReference type="InterPro" id="IPR002772">
    <property type="entry name" value="Glyco_hydro_3_C"/>
</dbReference>
<dbReference type="Gene3D" id="2.60.40.10">
    <property type="entry name" value="Immunoglobulins"/>
    <property type="match status" value="1"/>
</dbReference>
<evidence type="ECO:0000256" key="10">
    <source>
        <dbReference type="ARBA" id="ARBA00023326"/>
    </source>
</evidence>
<dbReference type="PANTHER" id="PTHR42715">
    <property type="entry name" value="BETA-GLUCOSIDASE"/>
    <property type="match status" value="1"/>
</dbReference>
<dbReference type="GO" id="GO:0006351">
    <property type="term" value="P:DNA-templated transcription"/>
    <property type="evidence" value="ECO:0007669"/>
    <property type="project" value="InterPro"/>
</dbReference>
<dbReference type="PROSITE" id="PS51820">
    <property type="entry name" value="PA14"/>
    <property type="match status" value="1"/>
</dbReference>
<dbReference type="PRINTS" id="PR00133">
    <property type="entry name" value="GLHYDRLASE3"/>
</dbReference>
<dbReference type="GeneID" id="67013975"/>
<comment type="similarity">
    <text evidence="3">Belongs to the glycosyl hydrolase 3 family.</text>
</comment>
<dbReference type="InterPro" id="IPR050288">
    <property type="entry name" value="Cellulose_deg_GH3"/>
</dbReference>
<dbReference type="Gene3D" id="3.20.20.300">
    <property type="entry name" value="Glycoside hydrolase, family 3, N-terminal domain"/>
    <property type="match status" value="1"/>
</dbReference>
<comment type="catalytic activity">
    <reaction evidence="1">
        <text>Hydrolysis of terminal, non-reducing beta-D-glucosyl residues with release of beta-D-glucose.</text>
        <dbReference type="EC" id="3.2.1.21"/>
    </reaction>
</comment>
<dbReference type="SUPFAM" id="SSF52279">
    <property type="entry name" value="Beta-D-glucan exohydrolase, C-terminal domain"/>
    <property type="match status" value="1"/>
</dbReference>
<dbReference type="SUPFAM" id="SSF51445">
    <property type="entry name" value="(Trans)glycosidases"/>
    <property type="match status" value="1"/>
</dbReference>
<evidence type="ECO:0000256" key="14">
    <source>
        <dbReference type="ARBA" id="ARBA00041809"/>
    </source>
</evidence>
<dbReference type="InterPro" id="IPR001764">
    <property type="entry name" value="Glyco_hydro_3_N"/>
</dbReference>
<organism evidence="16 17">
    <name type="scientific">Alternaria atra</name>
    <dbReference type="NCBI Taxonomy" id="119953"/>
    <lineage>
        <taxon>Eukaryota</taxon>
        <taxon>Fungi</taxon>
        <taxon>Dikarya</taxon>
        <taxon>Ascomycota</taxon>
        <taxon>Pezizomycotina</taxon>
        <taxon>Dothideomycetes</taxon>
        <taxon>Pleosporomycetidae</taxon>
        <taxon>Pleosporales</taxon>
        <taxon>Pleosporineae</taxon>
        <taxon>Pleosporaceae</taxon>
        <taxon>Alternaria</taxon>
        <taxon>Alternaria sect. Ulocladioides</taxon>
    </lineage>
</organism>
<evidence type="ECO:0000256" key="5">
    <source>
        <dbReference type="ARBA" id="ARBA00022801"/>
    </source>
</evidence>
<sequence>MALFNDENTNQEHATPFAPFDVEEVLLQLNIDEKMSLLSAGKDFWHTRDIPRLSIPSIRLSDGPNGIRGTKFFGSVPSACLPCGTAIGATFDSDLVVEIGHLLGDEARAKGAHVVLGPTINIQRGPLGGRGFESYSEDPFLSGMLAASYINGLKDKHIGAAIKHLVCNDQEHERMAVNTIITQRALREIYLLPFMLATRLSNPAAIMTAYNRVNGVHVAEDRSILKDVLRNEWQWDGLFVSDWFGTYSTSEAINAGLDLEMPGPSRWGGAALVHAVSANKVLSSELDERVRAVLKLVKKSAQARIPENAPETQLNRPVDRRLLRKVAADSIVLLKNQDNVLPFSQDRKIAVIGPNAKIATYCGGGSASLNAYSTSTPLDGIKSLAKGGVDFAQGAYAFQMLRELGKELTVDGKPGFKLRFFNDPPTNVERTPLEERTLTDSNIFFLDYDHPDLKEIWYAETEGVFAPTESGTYDFGLCVHGTGRLYIDDELLISNVENQRPGPSFLGSGTLEETGAKALVAGRSYRITVQWGCARTSTRKTPGTVDFGHGGLRFSGCLRQDAQDLIDAAVRLACEVDQVVICVGLGPEWESEGDDRISMDLPPNTDTLVERVLEANPNAAIVVQSGTPVAMPWSDKAKAILHAWYGGNEGGNGIADILFGAVNPSGKLPLTFPRRLKDNPTYLNYRSEGGRVLYGEDVYVGYRFYEQTEVAPLFPFGHGLSYTSFALSSLKLDMDMQTDRLSVRCTVSNTGSRAGAEVVQVYIEPISPPIRRPLKELKGFAKRYVEAGQSAEVVVEIDVLRDTSFWEEKEGSKRIQDDASQNFDLARSERSAVPLPSPTSFIVVQQGAFRTDSICSRALLRTMVDDYLLCIYPLIPVVHRPSFCFALHEDRDNDDDDFLGLLIAICAIVVALLPSKYEGYRSLDLSMAPSRAEVLNRCHGFLTALRRPDFFEKIGSSKWAALYLMAIAFFQVGKPNHARMIEVESMQLGRLLDLHRVDKYEELDCIEKQLRRKGFWLLFYGYVHSEIQNFRKEKLSFLDHATMATTNLKALMPIEVEDEQIFKHETFSSPTSDVSMTMGFIIHSRLFWQAIEDPHDNTRGECLCCRNRSPAAQVAHLRRRLRDLKYALDDAPRPFRQYALSDFDSASHIFSSSQLGTLRVNIHVTHLWLQSMLLDQLDLLTSPEQHWHEREDISTQLLHVLHNTPQADIEPNGLHLVYKVRDVAVGLLACPYVAPDSSAKRAQEYVKAFTDIMARLDASETVNTANLQSWIDTGRQNV</sequence>
<dbReference type="Pfam" id="PF14310">
    <property type="entry name" value="Fn3-like"/>
    <property type="match status" value="1"/>
</dbReference>
<dbReference type="Gene3D" id="2.60.120.260">
    <property type="entry name" value="Galactose-binding domain-like"/>
    <property type="match status" value="1"/>
</dbReference>
<dbReference type="InterPro" id="IPR013783">
    <property type="entry name" value="Ig-like_fold"/>
</dbReference>
<keyword evidence="5" id="KW-0378">Hydrolase</keyword>
<evidence type="ECO:0000256" key="11">
    <source>
        <dbReference type="ARBA" id="ARBA00039569"/>
    </source>
</evidence>
<comment type="caution">
    <text evidence="16">The sequence shown here is derived from an EMBL/GenBank/DDBJ whole genome shotgun (WGS) entry which is preliminary data.</text>
</comment>
<dbReference type="InterPro" id="IPR036962">
    <property type="entry name" value="Glyco_hydro_3_N_sf"/>
</dbReference>
<evidence type="ECO:0000256" key="2">
    <source>
        <dbReference type="ARBA" id="ARBA00004987"/>
    </source>
</evidence>
<feature type="domain" description="PA14" evidence="15">
    <location>
        <begin position="411"/>
        <end position="570"/>
    </location>
</feature>
<dbReference type="InterPro" id="IPR017853">
    <property type="entry name" value="GH"/>
</dbReference>
<keyword evidence="8" id="KW-0119">Carbohydrate metabolism</keyword>
<keyword evidence="9" id="KW-0326">Glycosidase</keyword>
<dbReference type="SMART" id="SM01217">
    <property type="entry name" value="Fn3_like"/>
    <property type="match status" value="1"/>
</dbReference>
<reference evidence="16" key="1">
    <citation type="submission" date="2021-05" db="EMBL/GenBank/DDBJ databases">
        <authorList>
            <person name="Stam R."/>
        </authorList>
    </citation>
    <scope>NUCLEOTIDE SEQUENCE</scope>
    <source>
        <strain evidence="16">CS162</strain>
    </source>
</reference>
<evidence type="ECO:0000256" key="8">
    <source>
        <dbReference type="ARBA" id="ARBA00023277"/>
    </source>
</evidence>
<dbReference type="InterPro" id="IPR011658">
    <property type="entry name" value="PA14_dom"/>
</dbReference>
<evidence type="ECO:0000256" key="7">
    <source>
        <dbReference type="ARBA" id="ARBA00023180"/>
    </source>
</evidence>
<dbReference type="CDD" id="cd12148">
    <property type="entry name" value="fungal_TF_MHR"/>
    <property type="match status" value="1"/>
</dbReference>
<dbReference type="FunFam" id="3.20.20.300:FF:000006">
    <property type="entry name" value="Beta-glucosidase H"/>
    <property type="match status" value="1"/>
</dbReference>
<keyword evidence="10" id="KW-0624">Polysaccharide degradation</keyword>
<evidence type="ECO:0000259" key="15">
    <source>
        <dbReference type="PROSITE" id="PS51820"/>
    </source>
</evidence>
<dbReference type="GO" id="GO:0030245">
    <property type="term" value="P:cellulose catabolic process"/>
    <property type="evidence" value="ECO:0007669"/>
    <property type="project" value="UniProtKB-KW"/>
</dbReference>
<evidence type="ECO:0000313" key="16">
    <source>
        <dbReference type="EMBL" id="CAG5150015.1"/>
    </source>
</evidence>
<dbReference type="RefSeq" id="XP_043166061.1">
    <property type="nucleotide sequence ID" value="XM_043310126.1"/>
</dbReference>
<proteinExistence type="inferred from homology"/>
<dbReference type="InterPro" id="IPR036881">
    <property type="entry name" value="Glyco_hydro_3_C_sf"/>
</dbReference>
<dbReference type="OrthoDB" id="47059at2759"/>
<comment type="pathway">
    <text evidence="2">Glycan metabolism; cellulose degradation.</text>
</comment>